<keyword evidence="11" id="KW-1185">Reference proteome</keyword>
<keyword evidence="8" id="KW-0408">Iron</keyword>
<dbReference type="InterPro" id="IPR006620">
    <property type="entry name" value="Pro_4_hyd_alph"/>
</dbReference>
<evidence type="ECO:0000313" key="10">
    <source>
        <dbReference type="EMBL" id="OAY25363.1"/>
    </source>
</evidence>
<feature type="domain" description="Fe2OG dioxygenase" evidence="9">
    <location>
        <begin position="72"/>
        <end position="177"/>
    </location>
</feature>
<proteinExistence type="predicted"/>
<dbReference type="SMART" id="SM00702">
    <property type="entry name" value="P4Hc"/>
    <property type="match status" value="1"/>
</dbReference>
<dbReference type="PROSITE" id="PS51471">
    <property type="entry name" value="FE2OG_OXY"/>
    <property type="match status" value="1"/>
</dbReference>
<reference evidence="11" key="1">
    <citation type="journal article" date="2016" name="Nat. Biotechnol.">
        <title>Sequencing wild and cultivated cassava and related species reveals extensive interspecific hybridization and genetic diversity.</title>
        <authorList>
            <person name="Bredeson J.V."/>
            <person name="Lyons J.B."/>
            <person name="Prochnik S.E."/>
            <person name="Wu G.A."/>
            <person name="Ha C.M."/>
            <person name="Edsinger-Gonzales E."/>
            <person name="Grimwood J."/>
            <person name="Schmutz J."/>
            <person name="Rabbi I.Y."/>
            <person name="Egesi C."/>
            <person name="Nauluvula P."/>
            <person name="Lebot V."/>
            <person name="Ndunguru J."/>
            <person name="Mkamilo G."/>
            <person name="Bart R.S."/>
            <person name="Setter T.L."/>
            <person name="Gleadow R.M."/>
            <person name="Kulakow P."/>
            <person name="Ferguson M.E."/>
            <person name="Rounsley S."/>
            <person name="Rokhsar D.S."/>
        </authorList>
    </citation>
    <scope>NUCLEOTIDE SEQUENCE [LARGE SCALE GENOMIC DNA]</scope>
    <source>
        <strain evidence="11">cv. AM560-2</strain>
    </source>
</reference>
<keyword evidence="5" id="KW-0677">Repeat</keyword>
<evidence type="ECO:0000256" key="1">
    <source>
        <dbReference type="ARBA" id="ARBA00001961"/>
    </source>
</evidence>
<dbReference type="InterPro" id="IPR044862">
    <property type="entry name" value="Pro_4_hyd_alph_FE2OG_OXY"/>
</dbReference>
<evidence type="ECO:0000313" key="11">
    <source>
        <dbReference type="Proteomes" id="UP000091857"/>
    </source>
</evidence>
<sequence>MDDAKHPRLILHEFLSLDECKELQFIHKSSSTVGYRPNVFSTTLSHLIATNCPHFIIPFLPIRERLKEKVEEFFGCEYELFVEFTGLISWTKGASIGWHSDDNRPYLKQRDFTAVCYLNTYAKDFKGGLFHFQDGEPATLVPKAGDVAIYTADSSNVHSVDEITEGERLTLTLWFSRDSDHDEDAKLISILSENLLCSSNNVPGLKLPMLAASNMYWFSPHQAPNQQSGFDICCARIHLLGFDIYSSQEKSSFSDLMILMEPVKLAKRNELFEHEFANILHLLQMVQFYCWKASELVVSHLESCKVIQLSQSQREKINALKSFVLRDHQLVEMVFSFVDSKQKCQHSFDWAKFSAAITAWEDYSHKLHKKLLLSLPYWRTEGIICGIPFEGS</sequence>
<dbReference type="Pfam" id="PF13640">
    <property type="entry name" value="2OG-FeII_Oxy_3"/>
    <property type="match status" value="1"/>
</dbReference>
<dbReference type="InterPro" id="IPR039575">
    <property type="entry name" value="P3H"/>
</dbReference>
<evidence type="ECO:0000256" key="8">
    <source>
        <dbReference type="ARBA" id="ARBA00023004"/>
    </source>
</evidence>
<dbReference type="OrthoDB" id="427071at2759"/>
<organism evidence="10 11">
    <name type="scientific">Manihot esculenta</name>
    <name type="common">Cassava</name>
    <name type="synonym">Jatropha manihot</name>
    <dbReference type="NCBI Taxonomy" id="3983"/>
    <lineage>
        <taxon>Eukaryota</taxon>
        <taxon>Viridiplantae</taxon>
        <taxon>Streptophyta</taxon>
        <taxon>Embryophyta</taxon>
        <taxon>Tracheophyta</taxon>
        <taxon>Spermatophyta</taxon>
        <taxon>Magnoliopsida</taxon>
        <taxon>eudicotyledons</taxon>
        <taxon>Gunneridae</taxon>
        <taxon>Pentapetalae</taxon>
        <taxon>rosids</taxon>
        <taxon>fabids</taxon>
        <taxon>Malpighiales</taxon>
        <taxon>Euphorbiaceae</taxon>
        <taxon>Crotonoideae</taxon>
        <taxon>Manihoteae</taxon>
        <taxon>Manihot</taxon>
    </lineage>
</organism>
<dbReference type="GO" id="GO:0032963">
    <property type="term" value="P:collagen metabolic process"/>
    <property type="evidence" value="ECO:0007669"/>
    <property type="project" value="InterPro"/>
</dbReference>
<dbReference type="STRING" id="3983.A0A2C9U6A9"/>
<evidence type="ECO:0000256" key="2">
    <source>
        <dbReference type="ARBA" id="ARBA00001962"/>
    </source>
</evidence>
<dbReference type="Gene3D" id="2.60.120.620">
    <property type="entry name" value="q2cbj1_9rhob like domain"/>
    <property type="match status" value="1"/>
</dbReference>
<evidence type="ECO:0000256" key="5">
    <source>
        <dbReference type="ARBA" id="ARBA00022737"/>
    </source>
</evidence>
<name>A0A2C9U6A9_MANES</name>
<keyword evidence="7" id="KW-0560">Oxidoreductase</keyword>
<dbReference type="EMBL" id="CM004403">
    <property type="protein sequence ID" value="OAY25363.1"/>
    <property type="molecule type" value="Genomic_DNA"/>
</dbReference>
<dbReference type="PANTHER" id="PTHR14049">
    <property type="entry name" value="LEPRECAN 1"/>
    <property type="match status" value="1"/>
</dbReference>
<protein>
    <recommendedName>
        <fullName evidence="3">procollagen-proline 3-dioxygenase</fullName>
        <ecNumber evidence="3">1.14.11.7</ecNumber>
    </recommendedName>
</protein>
<keyword evidence="4" id="KW-0479">Metal-binding</keyword>
<dbReference type="Gramene" id="Manes.17G088400.1.v8.1">
    <property type="protein sequence ID" value="Manes.17G088400.1.v8.1.CDS"/>
    <property type="gene ID" value="Manes.17G088400.v8.1"/>
</dbReference>
<dbReference type="PANTHER" id="PTHR14049:SF9">
    <property type="entry name" value="PROCOLLAGEN-PROLINE 3-DIOXYGENASE"/>
    <property type="match status" value="1"/>
</dbReference>
<evidence type="ECO:0000259" key="9">
    <source>
        <dbReference type="PROSITE" id="PS51471"/>
    </source>
</evidence>
<dbReference type="Proteomes" id="UP000091857">
    <property type="component" value="Chromosome 17"/>
</dbReference>
<evidence type="ECO:0000256" key="4">
    <source>
        <dbReference type="ARBA" id="ARBA00022723"/>
    </source>
</evidence>
<dbReference type="GO" id="GO:0031418">
    <property type="term" value="F:L-ascorbic acid binding"/>
    <property type="evidence" value="ECO:0007669"/>
    <property type="project" value="InterPro"/>
</dbReference>
<comment type="cofactor">
    <cofactor evidence="2">
        <name>Fe cation</name>
        <dbReference type="ChEBI" id="CHEBI:24875"/>
    </cofactor>
</comment>
<dbReference type="EC" id="1.14.11.7" evidence="3"/>
<comment type="cofactor">
    <cofactor evidence="1">
        <name>L-ascorbate</name>
        <dbReference type="ChEBI" id="CHEBI:38290"/>
    </cofactor>
</comment>
<dbReference type="GO" id="GO:0005506">
    <property type="term" value="F:iron ion binding"/>
    <property type="evidence" value="ECO:0007669"/>
    <property type="project" value="InterPro"/>
</dbReference>
<accession>A0A2C9U6A9</accession>
<gene>
    <name evidence="10" type="ORF">MANES_17G088400v8</name>
</gene>
<keyword evidence="6" id="KW-0223">Dioxygenase</keyword>
<dbReference type="AlphaFoldDB" id="A0A2C9U6A9"/>
<evidence type="ECO:0000256" key="3">
    <source>
        <dbReference type="ARBA" id="ARBA00012262"/>
    </source>
</evidence>
<comment type="caution">
    <text evidence="10">The sequence shown here is derived from an EMBL/GenBank/DDBJ whole genome shotgun (WGS) entry which is preliminary data.</text>
</comment>
<evidence type="ECO:0000256" key="6">
    <source>
        <dbReference type="ARBA" id="ARBA00022964"/>
    </source>
</evidence>
<evidence type="ECO:0000256" key="7">
    <source>
        <dbReference type="ARBA" id="ARBA00023002"/>
    </source>
</evidence>
<dbReference type="InterPro" id="IPR005123">
    <property type="entry name" value="Oxoglu/Fe-dep_dioxygenase_dom"/>
</dbReference>
<dbReference type="GO" id="GO:0019797">
    <property type="term" value="F:procollagen-proline 3-dioxygenase activity"/>
    <property type="evidence" value="ECO:0007669"/>
    <property type="project" value="UniProtKB-EC"/>
</dbReference>